<organism evidence="1 2">
    <name type="scientific">Futiania mangrovi</name>
    <dbReference type="NCBI Taxonomy" id="2959716"/>
    <lineage>
        <taxon>Bacteria</taxon>
        <taxon>Pseudomonadati</taxon>
        <taxon>Pseudomonadota</taxon>
        <taxon>Alphaproteobacteria</taxon>
        <taxon>Futianiales</taxon>
        <taxon>Futianiaceae</taxon>
        <taxon>Futiania</taxon>
    </lineage>
</organism>
<reference evidence="1" key="1">
    <citation type="submission" date="2022-06" db="EMBL/GenBank/DDBJ databases">
        <title>Isolation and Genomics of Futiania mangrovii gen. nov., sp. nov., a Rare and Metabolically-versatile member in the Class Alphaproteobacteria.</title>
        <authorList>
            <person name="Liu L."/>
            <person name="Huang W.-C."/>
            <person name="Pan J."/>
            <person name="Li J."/>
            <person name="Huang Y."/>
            <person name="Du H."/>
            <person name="Liu Y."/>
            <person name="Li M."/>
        </authorList>
    </citation>
    <scope>NUCLEOTIDE SEQUENCE</scope>
    <source>
        <strain evidence="1">FT118</strain>
    </source>
</reference>
<evidence type="ECO:0000313" key="2">
    <source>
        <dbReference type="Proteomes" id="UP001055804"/>
    </source>
</evidence>
<protein>
    <submittedName>
        <fullName evidence="1">Uncharacterized protein</fullName>
    </submittedName>
</protein>
<gene>
    <name evidence="1" type="ORF">NJQ99_01905</name>
</gene>
<name>A0A9J6P7T6_9PROT</name>
<comment type="caution">
    <text evidence="1">The sequence shown here is derived from an EMBL/GenBank/DDBJ whole genome shotgun (WGS) entry which is preliminary data.</text>
</comment>
<keyword evidence="2" id="KW-1185">Reference proteome</keyword>
<evidence type="ECO:0000313" key="1">
    <source>
        <dbReference type="EMBL" id="MCP1335156.1"/>
    </source>
</evidence>
<dbReference type="RefSeq" id="WP_269331109.1">
    <property type="nucleotide sequence ID" value="NZ_JAMZFT010000001.1"/>
</dbReference>
<accession>A0A9J6P7T6</accession>
<dbReference type="Proteomes" id="UP001055804">
    <property type="component" value="Unassembled WGS sequence"/>
</dbReference>
<dbReference type="EMBL" id="JAMZFT010000001">
    <property type="protein sequence ID" value="MCP1335156.1"/>
    <property type="molecule type" value="Genomic_DNA"/>
</dbReference>
<sequence>MNSTKKRPDRSKDLNMKGGGIERILRKAVGLPESTNSGDKFERLRIAVARIDIASSRYGKFPNPKETQSQIRELIDGMQSTIKMLSAMDSEVIISCDARDPFKGQHWAGLTGTTSIMLIRMETILKEISERVDAQVDIQFSGRNRPPNLRARFIAFELAQYLKDETGKMPGFTWNAEKGVAYGQYGKTLHQLFHHLDVQADLRAPAKWALEHLRKQETSDT</sequence>
<proteinExistence type="predicted"/>
<dbReference type="AlphaFoldDB" id="A0A9J6P7T6"/>